<gene>
    <name evidence="1" type="ORF">BofuT4_P066230.1</name>
</gene>
<protein>
    <submittedName>
        <fullName evidence="1">Uncharacterized protein</fullName>
    </submittedName>
</protein>
<accession>G2XRU8</accession>
<dbReference type="HOGENOM" id="CLU_1854941_0_0_1"/>
<dbReference type="Proteomes" id="UP000008177">
    <property type="component" value="Unplaced contigs"/>
</dbReference>
<organism evidence="1 2">
    <name type="scientific">Botryotinia fuckeliana (strain T4)</name>
    <name type="common">Noble rot fungus</name>
    <name type="synonym">Botrytis cinerea</name>
    <dbReference type="NCBI Taxonomy" id="999810"/>
    <lineage>
        <taxon>Eukaryota</taxon>
        <taxon>Fungi</taxon>
        <taxon>Dikarya</taxon>
        <taxon>Ascomycota</taxon>
        <taxon>Pezizomycotina</taxon>
        <taxon>Leotiomycetes</taxon>
        <taxon>Helotiales</taxon>
        <taxon>Sclerotiniaceae</taxon>
        <taxon>Botrytis</taxon>
    </lineage>
</organism>
<name>G2XRU8_BOTF4</name>
<sequence>MSGKVATTTQNSRRSIFPPFLDFSPKLLSSNFRCLSTFAAYKHTSLAFSELFPKIDRGFGSSELLTAFSTKSNFLQVGASWALIGMLIFSPQLENKVRFGKLPKLLHKGFIIGRWHMAEASNGNSPAQVGQVWLEYWL</sequence>
<proteinExistence type="predicted"/>
<dbReference type="AlphaFoldDB" id="G2XRU8"/>
<evidence type="ECO:0000313" key="2">
    <source>
        <dbReference type="Proteomes" id="UP000008177"/>
    </source>
</evidence>
<dbReference type="OrthoDB" id="5399817at2759"/>
<evidence type="ECO:0000313" key="1">
    <source>
        <dbReference type="EMBL" id="CCD43436.1"/>
    </source>
</evidence>
<dbReference type="InParanoid" id="G2XRU8"/>
<dbReference type="EMBL" id="FQ790258">
    <property type="protein sequence ID" value="CCD43436.1"/>
    <property type="molecule type" value="Genomic_DNA"/>
</dbReference>
<reference evidence="2" key="1">
    <citation type="journal article" date="2011" name="PLoS Genet.">
        <title>Genomic analysis of the necrotrophic fungal pathogens Sclerotinia sclerotiorum and Botrytis cinerea.</title>
        <authorList>
            <person name="Amselem J."/>
            <person name="Cuomo C.A."/>
            <person name="van Kan J.A."/>
            <person name="Viaud M."/>
            <person name="Benito E.P."/>
            <person name="Couloux A."/>
            <person name="Coutinho P.M."/>
            <person name="de Vries R.P."/>
            <person name="Dyer P.S."/>
            <person name="Fillinger S."/>
            <person name="Fournier E."/>
            <person name="Gout L."/>
            <person name="Hahn M."/>
            <person name="Kohn L."/>
            <person name="Lapalu N."/>
            <person name="Plummer K.M."/>
            <person name="Pradier J.M."/>
            <person name="Quevillon E."/>
            <person name="Sharon A."/>
            <person name="Simon A."/>
            <person name="ten Have A."/>
            <person name="Tudzynski B."/>
            <person name="Tudzynski P."/>
            <person name="Wincker P."/>
            <person name="Andrew M."/>
            <person name="Anthouard V."/>
            <person name="Beever R.E."/>
            <person name="Beffa R."/>
            <person name="Benoit I."/>
            <person name="Bouzid O."/>
            <person name="Brault B."/>
            <person name="Chen Z."/>
            <person name="Choquer M."/>
            <person name="Collemare J."/>
            <person name="Cotton P."/>
            <person name="Danchin E.G."/>
            <person name="Da Silva C."/>
            <person name="Gautier A."/>
            <person name="Giraud C."/>
            <person name="Giraud T."/>
            <person name="Gonzalez C."/>
            <person name="Grossetete S."/>
            <person name="Guldener U."/>
            <person name="Henrissat B."/>
            <person name="Howlett B.J."/>
            <person name="Kodira C."/>
            <person name="Kretschmer M."/>
            <person name="Lappartient A."/>
            <person name="Leroch M."/>
            <person name="Levis C."/>
            <person name="Mauceli E."/>
            <person name="Neuveglise C."/>
            <person name="Oeser B."/>
            <person name="Pearson M."/>
            <person name="Poulain J."/>
            <person name="Poussereau N."/>
            <person name="Quesneville H."/>
            <person name="Rascle C."/>
            <person name="Schumacher J."/>
            <person name="Segurens B."/>
            <person name="Sexton A."/>
            <person name="Silva E."/>
            <person name="Sirven C."/>
            <person name="Soanes D.M."/>
            <person name="Talbot N.J."/>
            <person name="Templeton M."/>
            <person name="Yandava C."/>
            <person name="Yarden O."/>
            <person name="Zeng Q."/>
            <person name="Rollins J.A."/>
            <person name="Lebrun M.H."/>
            <person name="Dickman M."/>
        </authorList>
    </citation>
    <scope>NUCLEOTIDE SEQUENCE [LARGE SCALE GENOMIC DNA]</scope>
    <source>
        <strain evidence="2">T4</strain>
    </source>
</reference>